<dbReference type="KEGG" id="ceh:CEW89_15535"/>
<sequence>MKGAGLEWSFWRRGAFCGACLEACPSWEETMRKLMRGLSVAACSIVFGASLGATGVSAQDAAPEIKDEYRFVMIPILAQAWFDIVHDAAADSAEQLSAQLGTKITIDYQAPAQADLVEQNTLLERAIATKPDGIAIDAIDVNASMPILNEARDRGIPVVLFVSTAPQGSQFTYISNDFYDQGRILGEELLKRIDNKGKIAILHGVPTNSAHADRYDALKDLFAQYPDVEIVDEGFDYDDVQKAQTEASRMLAANADLDAIAVVDAAGPVGVGLALREAGRVGEVQFVGIDDVPQLQELMRDGVLDLSIATRPRMIGEWSTVALMLQNMGVETPSWIDTGIGYMTPDMVANGNIDGF</sequence>
<proteinExistence type="inferred from homology"/>
<evidence type="ECO:0000256" key="2">
    <source>
        <dbReference type="ARBA" id="ARBA00007639"/>
    </source>
</evidence>
<dbReference type="Gene3D" id="3.40.50.2300">
    <property type="match status" value="2"/>
</dbReference>
<dbReference type="Proteomes" id="UP000217935">
    <property type="component" value="Chromosome"/>
</dbReference>
<evidence type="ECO:0000313" key="5">
    <source>
        <dbReference type="EMBL" id="ATG48858.1"/>
    </source>
</evidence>
<dbReference type="EMBL" id="CP022196">
    <property type="protein sequence ID" value="ATG48858.1"/>
    <property type="molecule type" value="Genomic_DNA"/>
</dbReference>
<evidence type="ECO:0000259" key="4">
    <source>
        <dbReference type="Pfam" id="PF13407"/>
    </source>
</evidence>
<name>A0A291GFC0_9RHOB</name>
<dbReference type="InterPro" id="IPR025997">
    <property type="entry name" value="SBP_2_dom"/>
</dbReference>
<evidence type="ECO:0000313" key="6">
    <source>
        <dbReference type="Proteomes" id="UP000217935"/>
    </source>
</evidence>
<keyword evidence="6" id="KW-1185">Reference proteome</keyword>
<dbReference type="STRING" id="1758178.GCA_001550095_03012"/>
<gene>
    <name evidence="5" type="ORF">CEW89_15535</name>
</gene>
<reference evidence="5 6" key="1">
    <citation type="submission" date="2017-06" db="EMBL/GenBank/DDBJ databases">
        <title>Celeribacter sp. TSPH2 complete genome sequence.</title>
        <authorList>
            <person name="Woo J.-H."/>
            <person name="Kim H.-S."/>
        </authorList>
    </citation>
    <scope>NUCLEOTIDE SEQUENCE [LARGE SCALE GENOMIC DNA]</scope>
    <source>
        <strain evidence="5 6">TSPH2</strain>
    </source>
</reference>
<organism evidence="5 6">
    <name type="scientific">Celeribacter ethanolicus</name>
    <dbReference type="NCBI Taxonomy" id="1758178"/>
    <lineage>
        <taxon>Bacteria</taxon>
        <taxon>Pseudomonadati</taxon>
        <taxon>Pseudomonadota</taxon>
        <taxon>Alphaproteobacteria</taxon>
        <taxon>Rhodobacterales</taxon>
        <taxon>Roseobacteraceae</taxon>
        <taxon>Celeribacter</taxon>
    </lineage>
</organism>
<dbReference type="AlphaFoldDB" id="A0A291GFC0"/>
<dbReference type="PANTHER" id="PTHR46847:SF1">
    <property type="entry name" value="D-ALLOSE-BINDING PERIPLASMIC PROTEIN-RELATED"/>
    <property type="match status" value="1"/>
</dbReference>
<comment type="subcellular location">
    <subcellularLocation>
        <location evidence="1">Cell envelope</location>
    </subcellularLocation>
</comment>
<dbReference type="SUPFAM" id="SSF53822">
    <property type="entry name" value="Periplasmic binding protein-like I"/>
    <property type="match status" value="1"/>
</dbReference>
<keyword evidence="3" id="KW-0732">Signal</keyword>
<dbReference type="GO" id="GO:0030313">
    <property type="term" value="C:cell envelope"/>
    <property type="evidence" value="ECO:0007669"/>
    <property type="project" value="UniProtKB-SubCell"/>
</dbReference>
<dbReference type="InterPro" id="IPR028082">
    <property type="entry name" value="Peripla_BP_I"/>
</dbReference>
<dbReference type="PANTHER" id="PTHR46847">
    <property type="entry name" value="D-ALLOSE-BINDING PERIPLASMIC PROTEIN-RELATED"/>
    <property type="match status" value="1"/>
</dbReference>
<protein>
    <submittedName>
        <fullName evidence="5">Sugar ABC transporter substrate-binding protein</fullName>
    </submittedName>
</protein>
<feature type="domain" description="Periplasmic binding protein" evidence="4">
    <location>
        <begin position="72"/>
        <end position="324"/>
    </location>
</feature>
<accession>A0A291GFC0</accession>
<dbReference type="GO" id="GO:0030246">
    <property type="term" value="F:carbohydrate binding"/>
    <property type="evidence" value="ECO:0007669"/>
    <property type="project" value="UniProtKB-ARBA"/>
</dbReference>
<evidence type="ECO:0000256" key="1">
    <source>
        <dbReference type="ARBA" id="ARBA00004196"/>
    </source>
</evidence>
<comment type="similarity">
    <text evidence="2">Belongs to the bacterial solute-binding protein 2 family.</text>
</comment>
<dbReference type="Pfam" id="PF13407">
    <property type="entry name" value="Peripla_BP_4"/>
    <property type="match status" value="1"/>
</dbReference>
<evidence type="ECO:0000256" key="3">
    <source>
        <dbReference type="ARBA" id="ARBA00022729"/>
    </source>
</evidence>